<keyword evidence="5 8" id="KW-0812">Transmembrane</keyword>
<evidence type="ECO:0000256" key="3">
    <source>
        <dbReference type="ARBA" id="ARBA00022519"/>
    </source>
</evidence>
<dbReference type="InterPro" id="IPR000917">
    <property type="entry name" value="Sulfatase_N"/>
</dbReference>
<dbReference type="Pfam" id="PF08019">
    <property type="entry name" value="EptA_B_N"/>
    <property type="match status" value="1"/>
</dbReference>
<evidence type="ECO:0000313" key="12">
    <source>
        <dbReference type="Proteomes" id="UP000001171"/>
    </source>
</evidence>
<dbReference type="OrthoDB" id="9786870at2"/>
<dbReference type="InterPro" id="IPR058130">
    <property type="entry name" value="PEA_transf_C"/>
</dbReference>
<dbReference type="STRING" id="283942.IL1649"/>
<dbReference type="InterPro" id="IPR017850">
    <property type="entry name" value="Alkaline_phosphatase_core_sf"/>
</dbReference>
<evidence type="ECO:0000256" key="7">
    <source>
        <dbReference type="ARBA" id="ARBA00023136"/>
    </source>
</evidence>
<evidence type="ECO:0000256" key="4">
    <source>
        <dbReference type="ARBA" id="ARBA00022679"/>
    </source>
</evidence>
<evidence type="ECO:0000256" key="8">
    <source>
        <dbReference type="SAM" id="Phobius"/>
    </source>
</evidence>
<dbReference type="GeneID" id="41336823"/>
<feature type="transmembrane region" description="Helical" evidence="8">
    <location>
        <begin position="110"/>
        <end position="134"/>
    </location>
</feature>
<keyword evidence="12" id="KW-1185">Reference proteome</keyword>
<dbReference type="GO" id="GO:0009244">
    <property type="term" value="P:lipopolysaccharide core region biosynthetic process"/>
    <property type="evidence" value="ECO:0007669"/>
    <property type="project" value="TreeGrafter"/>
</dbReference>
<dbReference type="NCBIfam" id="NF028537">
    <property type="entry name" value="P_eth_NH2_trans"/>
    <property type="match status" value="1"/>
</dbReference>
<feature type="transmembrane region" description="Helical" evidence="8">
    <location>
        <begin position="40"/>
        <end position="58"/>
    </location>
</feature>
<dbReference type="Gene3D" id="3.40.720.10">
    <property type="entry name" value="Alkaline Phosphatase, subunit A"/>
    <property type="match status" value="1"/>
</dbReference>
<protein>
    <submittedName>
        <fullName evidence="11">Membrane hydrolase of alkaline phosphatase superfamily</fullName>
    </submittedName>
</protein>
<dbReference type="AlphaFoldDB" id="Q5R0X8"/>
<accession>Q5R0X8</accession>
<keyword evidence="11" id="KW-0378">Hydrolase</keyword>
<dbReference type="EMBL" id="AE017340">
    <property type="protein sequence ID" value="AAV82482.1"/>
    <property type="molecule type" value="Genomic_DNA"/>
</dbReference>
<keyword evidence="2" id="KW-1003">Cell membrane</keyword>
<dbReference type="GO" id="GO:0016776">
    <property type="term" value="F:phosphotransferase activity, phosphate group as acceptor"/>
    <property type="evidence" value="ECO:0007669"/>
    <property type="project" value="TreeGrafter"/>
</dbReference>
<dbReference type="InterPro" id="IPR040423">
    <property type="entry name" value="PEA_transferase"/>
</dbReference>
<comment type="subcellular location">
    <subcellularLocation>
        <location evidence="1">Cell inner membrane</location>
        <topology evidence="1">Multi-pass membrane protein</topology>
    </subcellularLocation>
</comment>
<dbReference type="eggNOG" id="COG2194">
    <property type="taxonomic scope" value="Bacteria"/>
</dbReference>
<keyword evidence="7 8" id="KW-0472">Membrane</keyword>
<evidence type="ECO:0000256" key="5">
    <source>
        <dbReference type="ARBA" id="ARBA00022692"/>
    </source>
</evidence>
<feature type="domain" description="Phosphoethanolamine transferase N-terminal" evidence="10">
    <location>
        <begin position="50"/>
        <end position="198"/>
    </location>
</feature>
<evidence type="ECO:0000259" key="9">
    <source>
        <dbReference type="Pfam" id="PF00884"/>
    </source>
</evidence>
<dbReference type="PANTHER" id="PTHR30443">
    <property type="entry name" value="INNER MEMBRANE PROTEIN"/>
    <property type="match status" value="1"/>
</dbReference>
<dbReference type="HOGENOM" id="CLU_018534_1_0_6"/>
<dbReference type="SUPFAM" id="SSF53649">
    <property type="entry name" value="Alkaline phosphatase-like"/>
    <property type="match status" value="1"/>
</dbReference>
<dbReference type="Proteomes" id="UP000001171">
    <property type="component" value="Chromosome"/>
</dbReference>
<proteinExistence type="predicted"/>
<feature type="transmembrane region" description="Helical" evidence="8">
    <location>
        <begin position="146"/>
        <end position="165"/>
    </location>
</feature>
<evidence type="ECO:0000313" key="11">
    <source>
        <dbReference type="EMBL" id="AAV82482.1"/>
    </source>
</evidence>
<gene>
    <name evidence="11" type="ordered locus">IL1649</name>
</gene>
<evidence type="ECO:0000256" key="1">
    <source>
        <dbReference type="ARBA" id="ARBA00004429"/>
    </source>
</evidence>
<keyword evidence="3" id="KW-0997">Cell inner membrane</keyword>
<dbReference type="GO" id="GO:0016787">
    <property type="term" value="F:hydrolase activity"/>
    <property type="evidence" value="ECO:0007669"/>
    <property type="project" value="UniProtKB-KW"/>
</dbReference>
<name>Q5R0X8_IDILO</name>
<keyword evidence="6 8" id="KW-1133">Transmembrane helix</keyword>
<keyword evidence="4" id="KW-0808">Transferase</keyword>
<evidence type="ECO:0000256" key="6">
    <source>
        <dbReference type="ARBA" id="ARBA00022989"/>
    </source>
</evidence>
<sequence length="520" mass="58438">MKRLTLNFSILLMVVATWLTFAYSAPLLNTLEAYGVQSFTQFKLMAFTLCFYAFVLALSRFINAFKPLAIILIIVAAPASFYMLQYGIVIDSDMLINTMETDPAEAGDQFSTSFFITLMALGIIPSLLLMYIKIPKARTLTQIKQSLVTAVCFCFLAVGIVYTSYDDFASLFRNHRDVKYRIVPFNVISASVSVIRQKLERPAQFTSLGQDAVQTKTSAKPKVMVVILGETARADHFSLNGYERPTTPMLSQLATSEPILSYKAAMSCGTATAVSVPCMFSFLTADTYSNAARNSSNVLDVLENAGIRASWIENNFGCKDVCNRIHTIVMDEDRCGETGCYDFEMLDDLSSWLRNITQDSIIVLHQMGSHGPAYYKRSPEKLKHFLPECKSEELTNCAKEEIINAYDNSLLITDRLVSQAIRLLRSHKELESSMMYVSDHGESLGDNGIYLHGLPNWLAPEEQRHIPWIIWPSETFEMTGNNTDANINHDNFSHTVLGYFNVETSLYNPSLDLTRLTRDM</sequence>
<reference evidence="11 12" key="1">
    <citation type="journal article" date="2004" name="Proc. Natl. Acad. Sci. U.S.A.">
        <title>Genome sequence of the deep-sea gamma-proteobacterium Idiomarina loihiensis reveals amino acid fermentation as a source of carbon and energy.</title>
        <authorList>
            <person name="Hou S."/>
            <person name="Saw J.H."/>
            <person name="Lee K.S."/>
            <person name="Freitas T.A."/>
            <person name="Belisle C."/>
            <person name="Kawarabayasi Y."/>
            <person name="Donachie S.P."/>
            <person name="Pikina A."/>
            <person name="Galperin M.Y."/>
            <person name="Koonin E.V."/>
            <person name="Makarova K.S."/>
            <person name="Omelchenko M.V."/>
            <person name="Sorokin A."/>
            <person name="Wolf Y.I."/>
            <person name="Li Q.X."/>
            <person name="Keum Y.S."/>
            <person name="Campbell S."/>
            <person name="Denery J."/>
            <person name="Aizawa S."/>
            <person name="Shibata S."/>
            <person name="Malahoff A."/>
            <person name="Alam M."/>
        </authorList>
    </citation>
    <scope>NUCLEOTIDE SEQUENCE [LARGE SCALE GENOMIC DNA]</scope>
    <source>
        <strain evidence="12">ATCC BAA-735 / DSM 15497 / L2-TR</strain>
    </source>
</reference>
<dbReference type="CDD" id="cd16017">
    <property type="entry name" value="LptA"/>
    <property type="match status" value="1"/>
</dbReference>
<organism evidence="11 12">
    <name type="scientific">Idiomarina loihiensis (strain ATCC BAA-735 / DSM 15497 / L2-TR)</name>
    <dbReference type="NCBI Taxonomy" id="283942"/>
    <lineage>
        <taxon>Bacteria</taxon>
        <taxon>Pseudomonadati</taxon>
        <taxon>Pseudomonadota</taxon>
        <taxon>Gammaproteobacteria</taxon>
        <taxon>Alteromonadales</taxon>
        <taxon>Idiomarinaceae</taxon>
        <taxon>Idiomarina</taxon>
    </lineage>
</organism>
<dbReference type="RefSeq" id="WP_011234886.1">
    <property type="nucleotide sequence ID" value="NC_006512.1"/>
</dbReference>
<evidence type="ECO:0000256" key="2">
    <source>
        <dbReference type="ARBA" id="ARBA00022475"/>
    </source>
</evidence>
<evidence type="ECO:0000259" key="10">
    <source>
        <dbReference type="Pfam" id="PF08019"/>
    </source>
</evidence>
<feature type="domain" description="Sulfatase N-terminal" evidence="9">
    <location>
        <begin position="224"/>
        <end position="501"/>
    </location>
</feature>
<feature type="transmembrane region" description="Helical" evidence="8">
    <location>
        <begin position="70"/>
        <end position="90"/>
    </location>
</feature>
<dbReference type="InterPro" id="IPR012549">
    <property type="entry name" value="EptA-like_N"/>
</dbReference>
<dbReference type="PANTHER" id="PTHR30443:SF0">
    <property type="entry name" value="PHOSPHOETHANOLAMINE TRANSFERASE EPTA"/>
    <property type="match status" value="1"/>
</dbReference>
<dbReference type="Pfam" id="PF00884">
    <property type="entry name" value="Sulfatase"/>
    <property type="match status" value="1"/>
</dbReference>
<dbReference type="GO" id="GO:0005886">
    <property type="term" value="C:plasma membrane"/>
    <property type="evidence" value="ECO:0007669"/>
    <property type="project" value="UniProtKB-SubCell"/>
</dbReference>
<dbReference type="KEGG" id="ilo:IL1649"/>